<dbReference type="Gene3D" id="1.20.1270.180">
    <property type="match status" value="1"/>
</dbReference>
<protein>
    <submittedName>
        <fullName evidence="2">Uncharacterized protein YecT (DUF1311 family)</fullName>
    </submittedName>
</protein>
<evidence type="ECO:0000313" key="2">
    <source>
        <dbReference type="EMBL" id="TCM60897.1"/>
    </source>
</evidence>
<gene>
    <name evidence="2" type="ORF">EC844_13017</name>
</gene>
<dbReference type="Pfam" id="PF07007">
    <property type="entry name" value="LprI"/>
    <property type="match status" value="1"/>
</dbReference>
<dbReference type="AlphaFoldDB" id="A0A4R1XB41"/>
<dbReference type="PANTHER" id="PTHR39176">
    <property type="entry name" value="PERIPLASMIC PROTEIN-RELATED"/>
    <property type="match status" value="1"/>
</dbReference>
<reference evidence="2 3" key="1">
    <citation type="submission" date="2019-03" db="EMBL/GenBank/DDBJ databases">
        <title>Genomic analyses of the natural microbiome of Caenorhabditis elegans.</title>
        <authorList>
            <person name="Samuel B."/>
        </authorList>
    </citation>
    <scope>NUCLEOTIDE SEQUENCE [LARGE SCALE GENOMIC DNA]</scope>
    <source>
        <strain evidence="2 3">JUb89</strain>
    </source>
</reference>
<sequence length="123" mass="14335">MNKFILTFIGILITQSLLANGDDKVRCSNPNSDTFQEISTCLTEDYNFYDKKLNEVYTQRISTLSAIKKVNLRSSQRQWIKKRNRTCTPLANESLYGKEGHFEATMCMTETTKERIKFLESYK</sequence>
<name>A0A4R1XB41_ACICA</name>
<evidence type="ECO:0000259" key="1">
    <source>
        <dbReference type="Pfam" id="PF07007"/>
    </source>
</evidence>
<evidence type="ECO:0000313" key="3">
    <source>
        <dbReference type="Proteomes" id="UP000294963"/>
    </source>
</evidence>
<dbReference type="EMBL" id="SLVJ01000030">
    <property type="protein sequence ID" value="TCM60897.1"/>
    <property type="molecule type" value="Genomic_DNA"/>
</dbReference>
<accession>A0A4R1XB41</accession>
<feature type="domain" description="Lysozyme inhibitor LprI-like N-terminal" evidence="1">
    <location>
        <begin position="27"/>
        <end position="119"/>
    </location>
</feature>
<organism evidence="2 3">
    <name type="scientific">Acinetobacter calcoaceticus</name>
    <dbReference type="NCBI Taxonomy" id="471"/>
    <lineage>
        <taxon>Bacteria</taxon>
        <taxon>Pseudomonadati</taxon>
        <taxon>Pseudomonadota</taxon>
        <taxon>Gammaproteobacteria</taxon>
        <taxon>Moraxellales</taxon>
        <taxon>Moraxellaceae</taxon>
        <taxon>Acinetobacter</taxon>
        <taxon>Acinetobacter calcoaceticus/baumannii complex</taxon>
    </lineage>
</organism>
<dbReference type="InterPro" id="IPR009739">
    <property type="entry name" value="LprI-like_N"/>
</dbReference>
<proteinExistence type="predicted"/>
<dbReference type="PANTHER" id="PTHR39176:SF1">
    <property type="entry name" value="PERIPLASMIC PROTEIN"/>
    <property type="match status" value="1"/>
</dbReference>
<dbReference type="OrthoDB" id="7340239at2"/>
<dbReference type="Proteomes" id="UP000294963">
    <property type="component" value="Unassembled WGS sequence"/>
</dbReference>
<keyword evidence="3" id="KW-1185">Reference proteome</keyword>
<comment type="caution">
    <text evidence="2">The sequence shown here is derived from an EMBL/GenBank/DDBJ whole genome shotgun (WGS) entry which is preliminary data.</text>
</comment>